<accession>A0A1G2QXB0</accession>
<dbReference type="AlphaFoldDB" id="A0A1G2QXB0"/>
<evidence type="ECO:0000256" key="1">
    <source>
        <dbReference type="ARBA" id="ARBA00022475"/>
    </source>
</evidence>
<dbReference type="Proteomes" id="UP000178065">
    <property type="component" value="Unassembled WGS sequence"/>
</dbReference>
<evidence type="ECO:0000256" key="4">
    <source>
        <dbReference type="ARBA" id="ARBA00023306"/>
    </source>
</evidence>
<evidence type="ECO:0000313" key="8">
    <source>
        <dbReference type="EMBL" id="OHA64789.1"/>
    </source>
</evidence>
<protein>
    <recommendedName>
        <fullName evidence="5 6">Cell division protein FtsA</fullName>
    </recommendedName>
</protein>
<evidence type="ECO:0000256" key="3">
    <source>
        <dbReference type="ARBA" id="ARBA00023136"/>
    </source>
</evidence>
<dbReference type="InterPro" id="IPR050696">
    <property type="entry name" value="FtsA/MreB"/>
</dbReference>
<evidence type="ECO:0000256" key="2">
    <source>
        <dbReference type="ARBA" id="ARBA00022618"/>
    </source>
</evidence>
<dbReference type="Gene3D" id="3.30.420.40">
    <property type="match status" value="1"/>
</dbReference>
<dbReference type="GO" id="GO:0032153">
    <property type="term" value="C:cell division site"/>
    <property type="evidence" value="ECO:0007669"/>
    <property type="project" value="UniProtKB-UniRule"/>
</dbReference>
<sequence>MKQRVLAGLDVGTKTLKLAVGKIAEDGMLEILGVAQEPSFGLRKGVVVRPEETAKHIAALVRRIEQIASCQIEEVEVSLGGSRLFCVPSHGLVAVSRADSSISKEDVDRVLQAAQTFSLSQNQEILDVYPHQYVVDGQEGVKEPIGMKAVRLEADVVAVCIFSPDLRNLTDAVLEAGLEIGDVVPSPLAAAAAVLSPQEKEMGVAVAELGAGTTSLAVFEEGDLKHLAVLPVGAENITHDIAIGLRVEHDLAERIKTEFGTCTASKGKRMERIELAGGETFSFSSKFVTHIIEERVKEILQLLNKELKTLGKQGQLPGGMVLCGGGAKLPKIAEFAKKEVNLPVRMGSPRGLSAVEQDPAMLTAFGLLVRAAEEEERGKETRSPAWVAGLLKKLFKSFIP</sequence>
<evidence type="ECO:0000313" key="9">
    <source>
        <dbReference type="Proteomes" id="UP000178065"/>
    </source>
</evidence>
<dbReference type="HAMAP" id="MF_02033">
    <property type="entry name" value="FtsA"/>
    <property type="match status" value="1"/>
</dbReference>
<comment type="subcellular location">
    <subcellularLocation>
        <location evidence="5">Cell membrane</location>
        <topology evidence="5">Peripheral membrane protein</topology>
        <orientation evidence="5">Cytoplasmic side</orientation>
    </subcellularLocation>
    <text evidence="5">Localizes to the Z ring in an FtsZ-dependent manner. Targeted to the membrane through a conserved C-terminal amphipathic helix.</text>
</comment>
<dbReference type="GO" id="GO:0043093">
    <property type="term" value="P:FtsZ-dependent cytokinesis"/>
    <property type="evidence" value="ECO:0007669"/>
    <property type="project" value="UniProtKB-UniRule"/>
</dbReference>
<dbReference type="SMART" id="SM00842">
    <property type="entry name" value="FtsA"/>
    <property type="match status" value="1"/>
</dbReference>
<evidence type="ECO:0000256" key="6">
    <source>
        <dbReference type="PIRNR" id="PIRNR003101"/>
    </source>
</evidence>
<keyword evidence="4 5" id="KW-0131">Cell cycle</keyword>
<organism evidence="8 9">
    <name type="scientific">Candidatus Wildermuthbacteria bacterium RIFCSPHIGHO2_01_FULL_49_22b</name>
    <dbReference type="NCBI Taxonomy" id="1802448"/>
    <lineage>
        <taxon>Bacteria</taxon>
        <taxon>Candidatus Wildermuthiibacteriota</taxon>
    </lineage>
</organism>
<dbReference type="STRING" id="1802448.A2672_00445"/>
<dbReference type="Pfam" id="PF02491">
    <property type="entry name" value="SHS2_FTSA"/>
    <property type="match status" value="1"/>
</dbReference>
<evidence type="ECO:0000256" key="5">
    <source>
        <dbReference type="HAMAP-Rule" id="MF_02033"/>
    </source>
</evidence>
<dbReference type="PIRSF" id="PIRSF003101">
    <property type="entry name" value="FtsA"/>
    <property type="match status" value="1"/>
</dbReference>
<feature type="domain" description="SHS2" evidence="7">
    <location>
        <begin position="6"/>
        <end position="194"/>
    </location>
</feature>
<dbReference type="PANTHER" id="PTHR32432:SF4">
    <property type="entry name" value="CELL DIVISION PROTEIN FTSA"/>
    <property type="match status" value="1"/>
</dbReference>
<comment type="subunit">
    <text evidence="5">Self-interacts. Interacts with FtsZ.</text>
</comment>
<dbReference type="CDD" id="cd24048">
    <property type="entry name" value="ASKHA_NBD_FtsA"/>
    <property type="match status" value="1"/>
</dbReference>
<dbReference type="Pfam" id="PF14450">
    <property type="entry name" value="FtsA"/>
    <property type="match status" value="1"/>
</dbReference>
<keyword evidence="2 5" id="KW-0132">Cell division</keyword>
<dbReference type="NCBIfam" id="TIGR01174">
    <property type="entry name" value="ftsA"/>
    <property type="match status" value="1"/>
</dbReference>
<dbReference type="EMBL" id="MHTT01000028">
    <property type="protein sequence ID" value="OHA64789.1"/>
    <property type="molecule type" value="Genomic_DNA"/>
</dbReference>
<dbReference type="GO" id="GO:0009898">
    <property type="term" value="C:cytoplasmic side of plasma membrane"/>
    <property type="evidence" value="ECO:0007669"/>
    <property type="project" value="UniProtKB-UniRule"/>
</dbReference>
<keyword evidence="3 5" id="KW-0472">Membrane</keyword>
<name>A0A1G2QXB0_9BACT</name>
<dbReference type="PANTHER" id="PTHR32432">
    <property type="entry name" value="CELL DIVISION PROTEIN FTSA-RELATED"/>
    <property type="match status" value="1"/>
</dbReference>
<dbReference type="InterPro" id="IPR020823">
    <property type="entry name" value="Cell_div_FtsA"/>
</dbReference>
<reference evidence="8 9" key="1">
    <citation type="journal article" date="2016" name="Nat. Commun.">
        <title>Thousands of microbial genomes shed light on interconnected biogeochemical processes in an aquifer system.</title>
        <authorList>
            <person name="Anantharaman K."/>
            <person name="Brown C.T."/>
            <person name="Hug L.A."/>
            <person name="Sharon I."/>
            <person name="Castelle C.J."/>
            <person name="Probst A.J."/>
            <person name="Thomas B.C."/>
            <person name="Singh A."/>
            <person name="Wilkins M.J."/>
            <person name="Karaoz U."/>
            <person name="Brodie E.L."/>
            <person name="Williams K.H."/>
            <person name="Hubbard S.S."/>
            <person name="Banfield J.F."/>
        </authorList>
    </citation>
    <scope>NUCLEOTIDE SEQUENCE [LARGE SCALE GENOMIC DNA]</scope>
</reference>
<dbReference type="InterPro" id="IPR043129">
    <property type="entry name" value="ATPase_NBD"/>
</dbReference>
<dbReference type="SUPFAM" id="SSF53067">
    <property type="entry name" value="Actin-like ATPase domain"/>
    <property type="match status" value="2"/>
</dbReference>
<gene>
    <name evidence="5" type="primary">ftsA</name>
    <name evidence="8" type="ORF">A2672_00445</name>
</gene>
<dbReference type="InterPro" id="IPR003494">
    <property type="entry name" value="SHS2_FtsA"/>
</dbReference>
<dbReference type="Gene3D" id="3.30.1490.110">
    <property type="match status" value="1"/>
</dbReference>
<comment type="function">
    <text evidence="5 6">Cell division protein that is involved in the assembly of the Z ring. May serve as a membrane anchor for the Z ring.</text>
</comment>
<comment type="similarity">
    <text evidence="5 6">Belongs to the FtsA/MreB family.</text>
</comment>
<proteinExistence type="inferred from homology"/>
<keyword evidence="1 5" id="KW-1003">Cell membrane</keyword>
<comment type="caution">
    <text evidence="8">The sequence shown here is derived from an EMBL/GenBank/DDBJ whole genome shotgun (WGS) entry which is preliminary data.</text>
</comment>
<evidence type="ECO:0000259" key="7">
    <source>
        <dbReference type="SMART" id="SM00842"/>
    </source>
</evidence>